<evidence type="ECO:0008006" key="3">
    <source>
        <dbReference type="Google" id="ProtNLM"/>
    </source>
</evidence>
<evidence type="ECO:0000313" key="1">
    <source>
        <dbReference type="EMBL" id="KAK9760414.1"/>
    </source>
</evidence>
<dbReference type="SUPFAM" id="SSF103032">
    <property type="entry name" value="Hypothetical protein YwqG"/>
    <property type="match status" value="1"/>
</dbReference>
<dbReference type="Proteomes" id="UP001479436">
    <property type="component" value="Unassembled WGS sequence"/>
</dbReference>
<name>A0ABR2WFZ2_9FUNG</name>
<dbReference type="PANTHER" id="PTHR36436">
    <property type="entry name" value="SLL5081 PROTEIN"/>
    <property type="match status" value="1"/>
</dbReference>
<dbReference type="Gene3D" id="2.30.320.10">
    <property type="entry name" value="YwqG-like"/>
    <property type="match status" value="1"/>
</dbReference>
<gene>
    <name evidence="1" type="ORF">K7432_015570</name>
</gene>
<dbReference type="InterPro" id="IPR035948">
    <property type="entry name" value="YwqG-like_sf"/>
</dbReference>
<evidence type="ECO:0000313" key="2">
    <source>
        <dbReference type="Proteomes" id="UP001479436"/>
    </source>
</evidence>
<proteinExistence type="predicted"/>
<accession>A0ABR2WFZ2</accession>
<dbReference type="InterPro" id="IPR015315">
    <property type="entry name" value="DUF1963"/>
</dbReference>
<sequence length="264" mass="30446">MIQDMTVARDKYLNTLKRPYYIAMTTSGSDFDEDSEYTYTETGSYFGGCRPFLLRNEDWPECGQCDELMSFFFQIDLAKVSDEQEFKEATGGVGLLQLFVCTGDNCCETFEALNDASLIRILSPEQCNVSPNPNKLRKFELSEESEIFPEREIRYWAKGGEDLPSMEELGELLEEAKLPMIEYDENEADPELAMSGIKLLGWPNWVQFPERYKCRKSDCTRTMTFLMQLENSDDMPHIWGDLGTAYVQQCPEHKDSLTFIWQCG</sequence>
<protein>
    <recommendedName>
        <fullName evidence="3">DUF1963 domain-containing protein</fullName>
    </recommendedName>
</protein>
<comment type="caution">
    <text evidence="1">The sequence shown here is derived from an EMBL/GenBank/DDBJ whole genome shotgun (WGS) entry which is preliminary data.</text>
</comment>
<dbReference type="Pfam" id="PF09234">
    <property type="entry name" value="DUF1963"/>
    <property type="match status" value="1"/>
</dbReference>
<dbReference type="PANTHER" id="PTHR36436:SF6">
    <property type="entry name" value="SLL5081 PROTEIN"/>
    <property type="match status" value="1"/>
</dbReference>
<keyword evidence="2" id="KW-1185">Reference proteome</keyword>
<dbReference type="EMBL" id="JASJQH010002157">
    <property type="protein sequence ID" value="KAK9760414.1"/>
    <property type="molecule type" value="Genomic_DNA"/>
</dbReference>
<reference evidence="1 2" key="1">
    <citation type="submission" date="2023-04" db="EMBL/GenBank/DDBJ databases">
        <title>Genome of Basidiobolus ranarum AG-B5.</title>
        <authorList>
            <person name="Stajich J.E."/>
            <person name="Carter-House D."/>
            <person name="Gryganskyi A."/>
        </authorList>
    </citation>
    <scope>NUCLEOTIDE SEQUENCE [LARGE SCALE GENOMIC DNA]</scope>
    <source>
        <strain evidence="1 2">AG-B5</strain>
    </source>
</reference>
<organism evidence="1 2">
    <name type="scientific">Basidiobolus ranarum</name>
    <dbReference type="NCBI Taxonomy" id="34480"/>
    <lineage>
        <taxon>Eukaryota</taxon>
        <taxon>Fungi</taxon>
        <taxon>Fungi incertae sedis</taxon>
        <taxon>Zoopagomycota</taxon>
        <taxon>Entomophthoromycotina</taxon>
        <taxon>Basidiobolomycetes</taxon>
        <taxon>Basidiobolales</taxon>
        <taxon>Basidiobolaceae</taxon>
        <taxon>Basidiobolus</taxon>
    </lineage>
</organism>